<keyword evidence="1" id="KW-0732">Signal</keyword>
<comment type="caution">
    <text evidence="2">The sequence shown here is derived from an EMBL/GenBank/DDBJ whole genome shotgun (WGS) entry which is preliminary data.</text>
</comment>
<name>A0ABD2XD02_9HYME</name>
<dbReference type="EMBL" id="JBJJXI010000032">
    <property type="protein sequence ID" value="KAL3402980.1"/>
    <property type="molecule type" value="Genomic_DNA"/>
</dbReference>
<dbReference type="Proteomes" id="UP001627154">
    <property type="component" value="Unassembled WGS sequence"/>
</dbReference>
<organism evidence="2 3">
    <name type="scientific">Trichogramma kaykai</name>
    <dbReference type="NCBI Taxonomy" id="54128"/>
    <lineage>
        <taxon>Eukaryota</taxon>
        <taxon>Metazoa</taxon>
        <taxon>Ecdysozoa</taxon>
        <taxon>Arthropoda</taxon>
        <taxon>Hexapoda</taxon>
        <taxon>Insecta</taxon>
        <taxon>Pterygota</taxon>
        <taxon>Neoptera</taxon>
        <taxon>Endopterygota</taxon>
        <taxon>Hymenoptera</taxon>
        <taxon>Apocrita</taxon>
        <taxon>Proctotrupomorpha</taxon>
        <taxon>Chalcidoidea</taxon>
        <taxon>Trichogrammatidae</taxon>
        <taxon>Trichogramma</taxon>
    </lineage>
</organism>
<gene>
    <name evidence="2" type="ORF">TKK_004130</name>
</gene>
<keyword evidence="3" id="KW-1185">Reference proteome</keyword>
<feature type="chain" id="PRO_5044797276" evidence="1">
    <location>
        <begin position="29"/>
        <end position="442"/>
    </location>
</feature>
<protein>
    <submittedName>
        <fullName evidence="2">Uncharacterized protein</fullName>
    </submittedName>
</protein>
<evidence type="ECO:0000256" key="1">
    <source>
        <dbReference type="SAM" id="SignalP"/>
    </source>
</evidence>
<sequence>MSRLGTFCAIVAALCGLLLLGSIEPASASRVLSLQRDIGDKDLLYNVENSVESITTVYYGSWDRLYDISQLAHREGLVRRVQASFSGVEPKEDECWVILDSHHGAYISPDHVKVESLGKDRAIVRWVELHGGRRYHLHFSIVDFSNCRVKRETTELPEGEDIDKLVDKYVKGEDDFEVVMLNGTSVSRLSVDAQGVASKIDTLLNYQSDGHNEPRIFPLAKGEGYLFIEVPPHSSTEKDSMTVSHIQPDGQKQYLTAIDEAYFPSVSLANGLIGICALRNVTTMKCTQFKLGDKDINWFSASLPNTELSWSERVIYNLPRGEGFLTHVRGNEGLEKSSLDSMGDKYLVKIGLDGKAKQFLDPEMRCRYVSLGVQETGLLKISEDERGNYCLSTVCVKRIIDSTPDAENSEELVATAINENKNLYVKLHSKCFEPNDFTNISK</sequence>
<proteinExistence type="predicted"/>
<accession>A0ABD2XD02</accession>
<feature type="signal peptide" evidence="1">
    <location>
        <begin position="1"/>
        <end position="28"/>
    </location>
</feature>
<dbReference type="AlphaFoldDB" id="A0ABD2XD02"/>
<evidence type="ECO:0000313" key="3">
    <source>
        <dbReference type="Proteomes" id="UP001627154"/>
    </source>
</evidence>
<evidence type="ECO:0000313" key="2">
    <source>
        <dbReference type="EMBL" id="KAL3402980.1"/>
    </source>
</evidence>
<reference evidence="2 3" key="1">
    <citation type="journal article" date="2024" name="bioRxiv">
        <title>A reference genome for Trichogramma kaykai: A tiny desert-dwelling parasitoid wasp with competing sex-ratio distorters.</title>
        <authorList>
            <person name="Culotta J."/>
            <person name="Lindsey A.R."/>
        </authorList>
    </citation>
    <scope>NUCLEOTIDE SEQUENCE [LARGE SCALE GENOMIC DNA]</scope>
    <source>
        <strain evidence="2 3">KSX58</strain>
    </source>
</reference>